<dbReference type="SUPFAM" id="SSF49695">
    <property type="entry name" value="gamma-Crystallin-like"/>
    <property type="match status" value="1"/>
</dbReference>
<keyword evidence="1" id="KW-0732">Signal</keyword>
<comment type="caution">
    <text evidence="3">The sequence shown here is derived from an EMBL/GenBank/DDBJ whole genome shotgun (WGS) entry which is preliminary data.</text>
</comment>
<evidence type="ECO:0000313" key="2">
    <source>
        <dbReference type="EMBL" id="MFO7192017.1"/>
    </source>
</evidence>
<feature type="chain" id="PRO_5015902858" evidence="1">
    <location>
        <begin position="28"/>
        <end position="124"/>
    </location>
</feature>
<reference evidence="2" key="1">
    <citation type="submission" date="2018-05" db="EMBL/GenBank/DDBJ databases">
        <authorList>
            <person name="Moura L."/>
            <person name="Setubal J.C."/>
        </authorList>
    </citation>
    <scope>NUCLEOTIDE SEQUENCE</scope>
    <source>
        <strain evidence="2">ZC4RG45</strain>
    </source>
</reference>
<proteinExistence type="predicted"/>
<sequence>MNILRKLAGVVATVVAATLLNAGSAAAINTVPCPPGQQGEFTRVWMHPTGRPDSQWCFANGGTYWIPPDEVADRYWVTKIWTGNNRVQWYGDGRWQPAQPINKWTTMRWPNHPGGVRIEAIRVV</sequence>
<reference evidence="2" key="4">
    <citation type="submission" date="2023-08" db="EMBL/GenBank/DDBJ databases">
        <authorList>
            <person name="Guima S.E.S."/>
            <person name="Martins L.F."/>
            <person name="Silva A.M."/>
            <person name="Setubal J.C."/>
        </authorList>
    </citation>
    <scope>NUCLEOTIDE SEQUENCE</scope>
    <source>
        <strain evidence="2">ZC4RG45</strain>
    </source>
</reference>
<dbReference type="InterPro" id="IPR011024">
    <property type="entry name" value="G_crystallin-like"/>
</dbReference>
<evidence type="ECO:0000313" key="4">
    <source>
        <dbReference type="Proteomes" id="UP000249324"/>
    </source>
</evidence>
<evidence type="ECO:0000313" key="3">
    <source>
        <dbReference type="EMBL" id="PZM94711.1"/>
    </source>
</evidence>
<organism evidence="3">
    <name type="scientific">Thermocrispum agreste</name>
    <dbReference type="NCBI Taxonomy" id="37925"/>
    <lineage>
        <taxon>Bacteria</taxon>
        <taxon>Bacillati</taxon>
        <taxon>Actinomycetota</taxon>
        <taxon>Actinomycetes</taxon>
        <taxon>Pseudonocardiales</taxon>
        <taxon>Pseudonocardiaceae</taxon>
        <taxon>Thermocrispum</taxon>
    </lineage>
</organism>
<dbReference type="InterPro" id="IPR015791">
    <property type="entry name" value="Antimic/Inh_G_crystallin-like"/>
</dbReference>
<dbReference type="Gene3D" id="2.60.20.30">
    <property type="match status" value="1"/>
</dbReference>
<protein>
    <submittedName>
        <fullName evidence="2">Beta/gamma crystallin domain-containing protein</fullName>
    </submittedName>
</protein>
<dbReference type="Proteomes" id="UP000249324">
    <property type="component" value="Unassembled WGS sequence"/>
</dbReference>
<gene>
    <name evidence="2" type="ORF">DIU77_007220</name>
    <name evidence="3" type="ORF">DIU77_13645</name>
</gene>
<reference evidence="2 4" key="3">
    <citation type="journal article" date="2021" name="BMC Genomics">
        <title>Genome-resolved metagenome and metatranscriptome analyses of thermophilic composting reveal key bacterial players and their metabolic interactions.</title>
        <authorList>
            <person name="Braga L.P.P."/>
            <person name="Pereira R.V."/>
            <person name="Martins L.F."/>
            <person name="Moura L.M.S."/>
            <person name="Sanchez F.B."/>
            <person name="Patane J.S.L."/>
            <person name="da Silva A.M."/>
            <person name="Setubal J.C."/>
        </authorList>
    </citation>
    <scope>NUCLEOTIDE SEQUENCE [LARGE SCALE GENOMIC DNA]</scope>
    <source>
        <strain evidence="2">ZC4RG45</strain>
    </source>
</reference>
<dbReference type="EMBL" id="QGUI01000554">
    <property type="protein sequence ID" value="PZM94711.1"/>
    <property type="molecule type" value="Genomic_DNA"/>
</dbReference>
<accession>A0A2W4J8H2</accession>
<reference evidence="3" key="2">
    <citation type="submission" date="2018-05" db="EMBL/GenBank/DDBJ databases">
        <authorList>
            <person name="Lanie J.A."/>
            <person name="Ng W.-L."/>
            <person name="Kazmierczak K.M."/>
            <person name="Andrzejewski T.M."/>
            <person name="Davidsen T.M."/>
            <person name="Wayne K.J."/>
            <person name="Tettelin H."/>
            <person name="Glass J.I."/>
            <person name="Rusch D."/>
            <person name="Podicherti R."/>
            <person name="Tsui H.-C.T."/>
            <person name="Winkler M.E."/>
        </authorList>
    </citation>
    <scope>NUCLEOTIDE SEQUENCE</scope>
    <source>
        <strain evidence="3">ZC4RG45</strain>
    </source>
</reference>
<dbReference type="AlphaFoldDB" id="A0A2W4J8H2"/>
<feature type="signal peptide" evidence="1">
    <location>
        <begin position="1"/>
        <end position="27"/>
    </location>
</feature>
<name>A0A2W4J8H2_9PSEU</name>
<evidence type="ECO:0000256" key="1">
    <source>
        <dbReference type="SAM" id="SignalP"/>
    </source>
</evidence>
<dbReference type="EMBL" id="QGUI02000066">
    <property type="protein sequence ID" value="MFO7192017.1"/>
    <property type="molecule type" value="Genomic_DNA"/>
</dbReference>